<proteinExistence type="predicted"/>
<evidence type="ECO:0000256" key="1">
    <source>
        <dbReference type="SAM" id="Phobius"/>
    </source>
</evidence>
<dbReference type="EMBL" id="NIOF01000015">
    <property type="protein sequence ID" value="OWQ84758.1"/>
    <property type="molecule type" value="Genomic_DNA"/>
</dbReference>
<dbReference type="Proteomes" id="UP000197468">
    <property type="component" value="Unassembled WGS sequence"/>
</dbReference>
<organism evidence="2 3">
    <name type="scientific">Roseateles aquatilis</name>
    <dbReference type="NCBI Taxonomy" id="431061"/>
    <lineage>
        <taxon>Bacteria</taxon>
        <taxon>Pseudomonadati</taxon>
        <taxon>Pseudomonadota</taxon>
        <taxon>Betaproteobacteria</taxon>
        <taxon>Burkholderiales</taxon>
        <taxon>Sphaerotilaceae</taxon>
        <taxon>Roseateles</taxon>
    </lineage>
</organism>
<comment type="caution">
    <text evidence="2">The sequence shown here is derived from an EMBL/GenBank/DDBJ whole genome shotgun (WGS) entry which is preliminary data.</text>
</comment>
<evidence type="ECO:0000313" key="2">
    <source>
        <dbReference type="EMBL" id="OWQ84758.1"/>
    </source>
</evidence>
<feature type="transmembrane region" description="Helical" evidence="1">
    <location>
        <begin position="113"/>
        <end position="136"/>
    </location>
</feature>
<accession>A0A246IX21</accession>
<gene>
    <name evidence="2" type="ORF">CDN99_23800</name>
</gene>
<keyword evidence="1" id="KW-0472">Membrane</keyword>
<keyword evidence="3" id="KW-1185">Reference proteome</keyword>
<protein>
    <submittedName>
        <fullName evidence="2">Uncharacterized protein</fullName>
    </submittedName>
</protein>
<reference evidence="2 3" key="1">
    <citation type="journal article" date="2008" name="Int. J. Syst. Evol. Microbiol.">
        <title>Description of Roseateles aquatilis sp. nov. and Roseateles terrae sp. nov., in the class Betaproteobacteria, and emended description of the genus Roseateles.</title>
        <authorList>
            <person name="Gomila M."/>
            <person name="Bowien B."/>
            <person name="Falsen E."/>
            <person name="Moore E.R."/>
            <person name="Lalucat J."/>
        </authorList>
    </citation>
    <scope>NUCLEOTIDE SEQUENCE [LARGE SCALE GENOMIC DNA]</scope>
    <source>
        <strain evidence="2 3">CCUG 48205</strain>
    </source>
</reference>
<keyword evidence="1" id="KW-0812">Transmembrane</keyword>
<dbReference type="RefSeq" id="WP_088387477.1">
    <property type="nucleotide sequence ID" value="NZ_NIOF01000015.1"/>
</dbReference>
<dbReference type="AlphaFoldDB" id="A0A246IX21"/>
<sequence length="140" mass="14929">MQALDDIMDHAEELQGQAAASVKRLDEAAVDSAQASERLVACANALQERLTTQVAVAVAKRFDEAVTGASETIAADVKNKTEDLVKLANSFERTVRQAQIAIHAQQEKVEQRMLIYAAGGLAIGVALTVGLAIIFIPSVR</sequence>
<name>A0A246IX21_9BURK</name>
<keyword evidence="1" id="KW-1133">Transmembrane helix</keyword>
<evidence type="ECO:0000313" key="3">
    <source>
        <dbReference type="Proteomes" id="UP000197468"/>
    </source>
</evidence>